<sequence>MPDPGARRGATVRHVLIIEDLKDAQRWLREAVLLAFPDAEVSCCNTLDNSLHWIAKHAPDLCLVDLKLPDGTGVDFIRSCHSRHPSAYQVVTTIYDDDIHLFPAIHAGASGYLLKDEPKASIAQALKTGVNEGSPPLSAQVARRMIRYFKHNGVGNEPEKVPSSSAVHLLSPREQETLTRIAAGHTIAQTAQILGVSYHTAARHVKNLYAKLGISARAEAVREAIRLGLYDPNS</sequence>
<evidence type="ECO:0000256" key="2">
    <source>
        <dbReference type="ARBA" id="ARBA00023015"/>
    </source>
</evidence>
<dbReference type="InterPro" id="IPR011006">
    <property type="entry name" value="CheY-like_superfamily"/>
</dbReference>
<dbReference type="SMART" id="SM00448">
    <property type="entry name" value="REC"/>
    <property type="match status" value="1"/>
</dbReference>
<keyword evidence="3 8" id="KW-0238">DNA-binding</keyword>
<feature type="modified residue" description="4-aspartylphosphate" evidence="5">
    <location>
        <position position="65"/>
    </location>
</feature>
<dbReference type="Proteomes" id="UP000239917">
    <property type="component" value="Unassembled WGS sequence"/>
</dbReference>
<dbReference type="GO" id="GO:0003677">
    <property type="term" value="F:DNA binding"/>
    <property type="evidence" value="ECO:0007669"/>
    <property type="project" value="UniProtKB-KW"/>
</dbReference>
<evidence type="ECO:0000256" key="1">
    <source>
        <dbReference type="ARBA" id="ARBA00022553"/>
    </source>
</evidence>
<dbReference type="Pfam" id="PF00072">
    <property type="entry name" value="Response_reg"/>
    <property type="match status" value="1"/>
</dbReference>
<dbReference type="InterPro" id="IPR000792">
    <property type="entry name" value="Tscrpt_reg_LuxR_C"/>
</dbReference>
<evidence type="ECO:0000256" key="4">
    <source>
        <dbReference type="ARBA" id="ARBA00023163"/>
    </source>
</evidence>
<dbReference type="PRINTS" id="PR00038">
    <property type="entry name" value="HTHLUXR"/>
</dbReference>
<dbReference type="GO" id="GO:0000160">
    <property type="term" value="P:phosphorelay signal transduction system"/>
    <property type="evidence" value="ECO:0007669"/>
    <property type="project" value="InterPro"/>
</dbReference>
<evidence type="ECO:0000313" key="8">
    <source>
        <dbReference type="EMBL" id="PPI83479.1"/>
    </source>
</evidence>
<dbReference type="AlphaFoldDB" id="A0A2S5Z7V0"/>
<evidence type="ECO:0000259" key="7">
    <source>
        <dbReference type="PROSITE" id="PS50110"/>
    </source>
</evidence>
<name>A0A2S5Z7V0_9GAMM</name>
<proteinExistence type="predicted"/>
<organism evidence="8 9">
    <name type="scientific">Marinobacter maroccanus</name>
    <dbReference type="NCBI Taxonomy" id="2055143"/>
    <lineage>
        <taxon>Bacteria</taxon>
        <taxon>Pseudomonadati</taxon>
        <taxon>Pseudomonadota</taxon>
        <taxon>Gammaproteobacteria</taxon>
        <taxon>Pseudomonadales</taxon>
        <taxon>Marinobacteraceae</taxon>
        <taxon>Marinobacter</taxon>
    </lineage>
</organism>
<dbReference type="GO" id="GO:0006355">
    <property type="term" value="P:regulation of DNA-templated transcription"/>
    <property type="evidence" value="ECO:0007669"/>
    <property type="project" value="InterPro"/>
</dbReference>
<protein>
    <submittedName>
        <fullName evidence="8">DNA-binding response regulator</fullName>
    </submittedName>
</protein>
<dbReference type="PANTHER" id="PTHR43214:SF41">
    <property type="entry name" value="NITRATE_NITRITE RESPONSE REGULATOR PROTEIN NARP"/>
    <property type="match status" value="1"/>
</dbReference>
<keyword evidence="2" id="KW-0805">Transcription regulation</keyword>
<dbReference type="PROSITE" id="PS50043">
    <property type="entry name" value="HTH_LUXR_2"/>
    <property type="match status" value="1"/>
</dbReference>
<dbReference type="CDD" id="cd06170">
    <property type="entry name" value="LuxR_C_like"/>
    <property type="match status" value="1"/>
</dbReference>
<dbReference type="SMART" id="SM00421">
    <property type="entry name" value="HTH_LUXR"/>
    <property type="match status" value="1"/>
</dbReference>
<keyword evidence="4" id="KW-0804">Transcription</keyword>
<dbReference type="Gene3D" id="1.10.10.10">
    <property type="entry name" value="Winged helix-like DNA-binding domain superfamily/Winged helix DNA-binding domain"/>
    <property type="match status" value="1"/>
</dbReference>
<keyword evidence="9" id="KW-1185">Reference proteome</keyword>
<dbReference type="SUPFAM" id="SSF52172">
    <property type="entry name" value="CheY-like"/>
    <property type="match status" value="1"/>
</dbReference>
<keyword evidence="1 5" id="KW-0597">Phosphoprotein</keyword>
<reference evidence="8 9" key="1">
    <citation type="submission" date="2018-01" db="EMBL/GenBank/DDBJ databases">
        <title>Complete genome sequences of the type strains of Marinobacter flavimaris and Marinobacter maroccanus.</title>
        <authorList>
            <person name="Palau M."/>
            <person name="Boujida N."/>
            <person name="Manresa A."/>
            <person name="Minana-Galbis D."/>
        </authorList>
    </citation>
    <scope>NUCLEOTIDE SEQUENCE [LARGE SCALE GENOMIC DNA]</scope>
    <source>
        <strain evidence="8 9">N4</strain>
    </source>
</reference>
<dbReference type="PROSITE" id="PS50110">
    <property type="entry name" value="RESPONSE_REGULATORY"/>
    <property type="match status" value="1"/>
</dbReference>
<dbReference type="InterPro" id="IPR058245">
    <property type="entry name" value="NreC/VraR/RcsB-like_REC"/>
</dbReference>
<dbReference type="Pfam" id="PF00196">
    <property type="entry name" value="GerE"/>
    <property type="match status" value="1"/>
</dbReference>
<feature type="domain" description="HTH luxR-type" evidence="6">
    <location>
        <begin position="163"/>
        <end position="228"/>
    </location>
</feature>
<dbReference type="CDD" id="cd17535">
    <property type="entry name" value="REC_NarL-like"/>
    <property type="match status" value="1"/>
</dbReference>
<gene>
    <name evidence="8" type="ORF">KEHDKFFH_14000</name>
</gene>
<feature type="domain" description="Response regulatory" evidence="7">
    <location>
        <begin position="14"/>
        <end position="130"/>
    </location>
</feature>
<dbReference type="InterPro" id="IPR036388">
    <property type="entry name" value="WH-like_DNA-bd_sf"/>
</dbReference>
<dbReference type="SUPFAM" id="SSF46894">
    <property type="entry name" value="C-terminal effector domain of the bipartite response regulators"/>
    <property type="match status" value="1"/>
</dbReference>
<dbReference type="Gene3D" id="3.40.50.2300">
    <property type="match status" value="1"/>
</dbReference>
<dbReference type="PANTHER" id="PTHR43214">
    <property type="entry name" value="TWO-COMPONENT RESPONSE REGULATOR"/>
    <property type="match status" value="1"/>
</dbReference>
<evidence type="ECO:0000256" key="5">
    <source>
        <dbReference type="PROSITE-ProRule" id="PRU00169"/>
    </source>
</evidence>
<accession>A0A2S5Z7V0</accession>
<dbReference type="InterPro" id="IPR001789">
    <property type="entry name" value="Sig_transdc_resp-reg_receiver"/>
</dbReference>
<dbReference type="InterPro" id="IPR016032">
    <property type="entry name" value="Sig_transdc_resp-reg_C-effctor"/>
</dbReference>
<evidence type="ECO:0000313" key="9">
    <source>
        <dbReference type="Proteomes" id="UP000239917"/>
    </source>
</evidence>
<comment type="caution">
    <text evidence="8">The sequence shown here is derived from an EMBL/GenBank/DDBJ whole genome shotgun (WGS) entry which is preliminary data.</text>
</comment>
<evidence type="ECO:0000256" key="3">
    <source>
        <dbReference type="ARBA" id="ARBA00023125"/>
    </source>
</evidence>
<dbReference type="EMBL" id="PSSX01000013">
    <property type="protein sequence ID" value="PPI83479.1"/>
    <property type="molecule type" value="Genomic_DNA"/>
</dbReference>
<evidence type="ECO:0000259" key="6">
    <source>
        <dbReference type="PROSITE" id="PS50043"/>
    </source>
</evidence>
<dbReference type="InterPro" id="IPR039420">
    <property type="entry name" value="WalR-like"/>
</dbReference>